<dbReference type="InterPro" id="IPR054289">
    <property type="entry name" value="DUF7025"/>
</dbReference>
<accession>A0AAD6UQQ6</accession>
<dbReference type="InterPro" id="IPR027417">
    <property type="entry name" value="P-loop_NTPase"/>
</dbReference>
<feature type="domain" description="AAA+ ATPase" evidence="1">
    <location>
        <begin position="435"/>
        <end position="562"/>
    </location>
</feature>
<dbReference type="GO" id="GO:0005524">
    <property type="term" value="F:ATP binding"/>
    <property type="evidence" value="ECO:0007669"/>
    <property type="project" value="InterPro"/>
</dbReference>
<dbReference type="PANTHER" id="PTHR46411:SF3">
    <property type="entry name" value="AAA+ ATPASE DOMAIN-CONTAINING PROTEIN"/>
    <property type="match status" value="1"/>
</dbReference>
<dbReference type="Pfam" id="PF22942">
    <property type="entry name" value="DUF7025"/>
    <property type="match status" value="1"/>
</dbReference>
<proteinExistence type="predicted"/>
<dbReference type="AlphaFoldDB" id="A0AAD6UQQ6"/>
<evidence type="ECO:0000313" key="3">
    <source>
        <dbReference type="Proteomes" id="UP001219525"/>
    </source>
</evidence>
<dbReference type="PANTHER" id="PTHR46411">
    <property type="entry name" value="FAMILY ATPASE, PUTATIVE-RELATED"/>
    <property type="match status" value="1"/>
</dbReference>
<dbReference type="InterPro" id="IPR003593">
    <property type="entry name" value="AAA+_ATPase"/>
</dbReference>
<dbReference type="EMBL" id="JARJCW010000117">
    <property type="protein sequence ID" value="KAJ7192662.1"/>
    <property type="molecule type" value="Genomic_DNA"/>
</dbReference>
<comment type="caution">
    <text evidence="2">The sequence shown here is derived from an EMBL/GenBank/DDBJ whole genome shotgun (WGS) entry which is preliminary data.</text>
</comment>
<evidence type="ECO:0000259" key="1">
    <source>
        <dbReference type="SMART" id="SM00382"/>
    </source>
</evidence>
<keyword evidence="2" id="KW-0378">Hydrolase</keyword>
<keyword evidence="3" id="KW-1185">Reference proteome</keyword>
<evidence type="ECO:0000313" key="2">
    <source>
        <dbReference type="EMBL" id="KAJ7192662.1"/>
    </source>
</evidence>
<dbReference type="Pfam" id="PF00004">
    <property type="entry name" value="AAA"/>
    <property type="match status" value="1"/>
</dbReference>
<dbReference type="SMART" id="SM00382">
    <property type="entry name" value="AAA"/>
    <property type="match status" value="1"/>
</dbReference>
<name>A0AAD6UQQ6_9AGAR</name>
<gene>
    <name evidence="2" type="ORF">GGX14DRAFT_379898</name>
</gene>
<sequence>MGTFLGIKHIDKIREPDSGEWIIQNQDSELRHESDTKDKYAEWAEYAFLVQRTVVQTRSSDYPEMSTTFLIRSDLLRRSLREVMGDGPGINWTGSVVELDPQLLLSFLPRITDSEAASNLSDTPGVSEGDESTTTKEHLSFLVEFLESEYATLLKGARDLLQQGEITFDLLWAVFVPGEVIFAPCETSGEPRAFRLWNMRKRSDWNSTWWNLTCEYVEAVDNASVTEQPFGLAYHNITIQDFDGVRKIAELAAYPLKYHADADIIRQKLTHRGRKWMELVGVHHKQYSGLAYRHRTPEWVNGRIMIDRHTCATAEPEYRRSTPRKGFLGKFWDPLMDEESESSETQFHRSSDSIPEMKDDDLLLTTPIVYGFSLMAKRWFELNVECVTNIEWNDEAFDNLTIDPDRKFLIRGLVESHTSLKGDRSVDDFVTGKGLGLIFNLFGPPGVGKTLTVEATAEHLRKPLYVMSAGELGTSPSNLDSTLTEIFSLVPVWDAVVLIDEADVFLEERSTADLGRNAMVAVFLRQLEYFQGILFLTSNRVKRFDPAFHSRIHLSLNYSDLSKAEKEQLWRAFLEKTPTTGLGLCDLSKEELQMLSRRELNGRQIKNTVKLSLALAAEEGKALTYAHLVRALSVADNQTFLIGLPNWLGMAWAWAWHALGYT</sequence>
<organism evidence="2 3">
    <name type="scientific">Mycena pura</name>
    <dbReference type="NCBI Taxonomy" id="153505"/>
    <lineage>
        <taxon>Eukaryota</taxon>
        <taxon>Fungi</taxon>
        <taxon>Dikarya</taxon>
        <taxon>Basidiomycota</taxon>
        <taxon>Agaricomycotina</taxon>
        <taxon>Agaricomycetes</taxon>
        <taxon>Agaricomycetidae</taxon>
        <taxon>Agaricales</taxon>
        <taxon>Marasmiineae</taxon>
        <taxon>Mycenaceae</taxon>
        <taxon>Mycena</taxon>
    </lineage>
</organism>
<dbReference type="Gene3D" id="3.40.50.300">
    <property type="entry name" value="P-loop containing nucleotide triphosphate hydrolases"/>
    <property type="match status" value="1"/>
</dbReference>
<protein>
    <submittedName>
        <fullName evidence="2">P-loop containing nucleoside triphosphate hydrolase protein</fullName>
    </submittedName>
</protein>
<dbReference type="CDD" id="cd19481">
    <property type="entry name" value="RecA-like_protease"/>
    <property type="match status" value="1"/>
</dbReference>
<dbReference type="InterPro" id="IPR003959">
    <property type="entry name" value="ATPase_AAA_core"/>
</dbReference>
<dbReference type="Proteomes" id="UP001219525">
    <property type="component" value="Unassembled WGS sequence"/>
</dbReference>
<dbReference type="SUPFAM" id="SSF52540">
    <property type="entry name" value="P-loop containing nucleoside triphosphate hydrolases"/>
    <property type="match status" value="1"/>
</dbReference>
<dbReference type="GO" id="GO:0016887">
    <property type="term" value="F:ATP hydrolysis activity"/>
    <property type="evidence" value="ECO:0007669"/>
    <property type="project" value="InterPro"/>
</dbReference>
<reference evidence="2" key="1">
    <citation type="submission" date="2023-03" db="EMBL/GenBank/DDBJ databases">
        <title>Massive genome expansion in bonnet fungi (Mycena s.s.) driven by repeated elements and novel gene families across ecological guilds.</title>
        <authorList>
            <consortium name="Lawrence Berkeley National Laboratory"/>
            <person name="Harder C.B."/>
            <person name="Miyauchi S."/>
            <person name="Viragh M."/>
            <person name="Kuo A."/>
            <person name="Thoen E."/>
            <person name="Andreopoulos B."/>
            <person name="Lu D."/>
            <person name="Skrede I."/>
            <person name="Drula E."/>
            <person name="Henrissat B."/>
            <person name="Morin E."/>
            <person name="Kohler A."/>
            <person name="Barry K."/>
            <person name="LaButti K."/>
            <person name="Morin E."/>
            <person name="Salamov A."/>
            <person name="Lipzen A."/>
            <person name="Mereny Z."/>
            <person name="Hegedus B."/>
            <person name="Baldrian P."/>
            <person name="Stursova M."/>
            <person name="Weitz H."/>
            <person name="Taylor A."/>
            <person name="Grigoriev I.V."/>
            <person name="Nagy L.G."/>
            <person name="Martin F."/>
            <person name="Kauserud H."/>
        </authorList>
    </citation>
    <scope>NUCLEOTIDE SEQUENCE</scope>
    <source>
        <strain evidence="2">9144</strain>
    </source>
</reference>